<dbReference type="EMBL" id="BAABEP010000001">
    <property type="protein sequence ID" value="GAA3707111.1"/>
    <property type="molecule type" value="Genomic_DNA"/>
</dbReference>
<reference evidence="2" key="1">
    <citation type="journal article" date="2019" name="Int. J. Syst. Evol. Microbiol.">
        <title>The Global Catalogue of Microorganisms (GCM) 10K type strain sequencing project: providing services to taxonomists for standard genome sequencing and annotation.</title>
        <authorList>
            <consortium name="The Broad Institute Genomics Platform"/>
            <consortium name="The Broad Institute Genome Sequencing Center for Infectious Disease"/>
            <person name="Wu L."/>
            <person name="Ma J."/>
        </authorList>
    </citation>
    <scope>NUCLEOTIDE SEQUENCE [LARGE SCALE GENOMIC DNA]</scope>
    <source>
        <strain evidence="2">JCM 30846</strain>
    </source>
</reference>
<comment type="caution">
    <text evidence="1">The sequence shown here is derived from an EMBL/GenBank/DDBJ whole genome shotgun (WGS) entry which is preliminary data.</text>
</comment>
<keyword evidence="2" id="KW-1185">Reference proteome</keyword>
<dbReference type="Proteomes" id="UP001499884">
    <property type="component" value="Unassembled WGS sequence"/>
</dbReference>
<protein>
    <submittedName>
        <fullName evidence="1">Uncharacterized protein</fullName>
    </submittedName>
</protein>
<gene>
    <name evidence="1" type="ORF">GCM10023082_01380</name>
</gene>
<dbReference type="PANTHER" id="PTHR37539:SF1">
    <property type="entry name" value="ER-BOUND OXYGENASE MPAB_MPAB'_RUBBER OXYGENASE CATALYTIC DOMAIN-CONTAINING PROTEIN"/>
    <property type="match status" value="1"/>
</dbReference>
<accession>A0ABP7DP43</accession>
<organism evidence="1 2">
    <name type="scientific">Streptomyces tremellae</name>
    <dbReference type="NCBI Taxonomy" id="1124239"/>
    <lineage>
        <taxon>Bacteria</taxon>
        <taxon>Bacillati</taxon>
        <taxon>Actinomycetota</taxon>
        <taxon>Actinomycetes</taxon>
        <taxon>Kitasatosporales</taxon>
        <taxon>Streptomycetaceae</taxon>
        <taxon>Streptomyces</taxon>
    </lineage>
</organism>
<dbReference type="PANTHER" id="PTHR37539">
    <property type="entry name" value="SECRETED PROTEIN-RELATED"/>
    <property type="match status" value="1"/>
</dbReference>
<proteinExistence type="predicted"/>
<name>A0ABP7DP43_9ACTN</name>
<evidence type="ECO:0000313" key="1">
    <source>
        <dbReference type="EMBL" id="GAA3707111.1"/>
    </source>
</evidence>
<sequence length="97" mass="10532">MRYVTTAGGGALPEGLPEVAREYLHTTSSPPAWVDRDGMEKARLLFIHNNVHISTALSFAAMPACYVVPHVAKPLSATHSLWYPSKRTAETGRSPSV</sequence>
<evidence type="ECO:0000313" key="2">
    <source>
        <dbReference type="Proteomes" id="UP001499884"/>
    </source>
</evidence>
<dbReference type="InterPro" id="IPR037473">
    <property type="entry name" value="Lcp-like"/>
</dbReference>